<evidence type="ECO:0000313" key="7">
    <source>
        <dbReference type="EMBL" id="MBR0559489.1"/>
    </source>
</evidence>
<dbReference type="Gene3D" id="2.60.120.560">
    <property type="entry name" value="Exo-inulinase, domain 1"/>
    <property type="match status" value="1"/>
</dbReference>
<dbReference type="InterPro" id="IPR023296">
    <property type="entry name" value="Glyco_hydro_beta-prop_sf"/>
</dbReference>
<organism evidence="7 8">
    <name type="scientific">Neokomagataea anthophila</name>
    <dbReference type="NCBI Taxonomy" id="2826925"/>
    <lineage>
        <taxon>Bacteria</taxon>
        <taxon>Pseudomonadati</taxon>
        <taxon>Pseudomonadota</taxon>
        <taxon>Alphaproteobacteria</taxon>
        <taxon>Acetobacterales</taxon>
        <taxon>Acetobacteraceae</taxon>
        <taxon>Neokomagataea</taxon>
    </lineage>
</organism>
<dbReference type="InterPro" id="IPR013189">
    <property type="entry name" value="Glyco_hydro_32_C"/>
</dbReference>
<feature type="domain" description="Glycosyl hydrolase family 32 N-terminal" evidence="5">
    <location>
        <begin position="185"/>
        <end position="488"/>
    </location>
</feature>
<keyword evidence="2 4" id="KW-0378">Hydrolase</keyword>
<evidence type="ECO:0000313" key="8">
    <source>
        <dbReference type="Proteomes" id="UP000677812"/>
    </source>
</evidence>
<dbReference type="PANTHER" id="PTHR42800:SF1">
    <property type="entry name" value="EXOINULINASE INUD (AFU_ORTHOLOGUE AFUA_5G00480)"/>
    <property type="match status" value="1"/>
</dbReference>
<dbReference type="PANTHER" id="PTHR42800">
    <property type="entry name" value="EXOINULINASE INUD (AFU_ORTHOLOGUE AFUA_5G00480)"/>
    <property type="match status" value="1"/>
</dbReference>
<evidence type="ECO:0000256" key="4">
    <source>
        <dbReference type="RuleBase" id="RU362110"/>
    </source>
</evidence>
<evidence type="ECO:0000256" key="1">
    <source>
        <dbReference type="ARBA" id="ARBA00009902"/>
    </source>
</evidence>
<dbReference type="SUPFAM" id="SSF49899">
    <property type="entry name" value="Concanavalin A-like lectins/glucanases"/>
    <property type="match status" value="1"/>
</dbReference>
<accession>A0ABS5E6F3</accession>
<comment type="caution">
    <text evidence="7">The sequence shown here is derived from an EMBL/GenBank/DDBJ whole genome shotgun (WGS) entry which is preliminary data.</text>
</comment>
<dbReference type="CDD" id="cd18622">
    <property type="entry name" value="GH32_Inu-like"/>
    <property type="match status" value="1"/>
</dbReference>
<comment type="similarity">
    <text evidence="1 4">Belongs to the glycosyl hydrolase 32 family.</text>
</comment>
<dbReference type="EMBL" id="JAGRQH010000003">
    <property type="protein sequence ID" value="MBR0559489.1"/>
    <property type="molecule type" value="Genomic_DNA"/>
</dbReference>
<evidence type="ECO:0000256" key="3">
    <source>
        <dbReference type="ARBA" id="ARBA00023295"/>
    </source>
</evidence>
<dbReference type="InterPro" id="IPR001362">
    <property type="entry name" value="Glyco_hydro_32"/>
</dbReference>
<dbReference type="Proteomes" id="UP000677812">
    <property type="component" value="Unassembled WGS sequence"/>
</dbReference>
<gene>
    <name evidence="7" type="ORF">KB213_05395</name>
</gene>
<evidence type="ECO:0000259" key="6">
    <source>
        <dbReference type="Pfam" id="PF08244"/>
    </source>
</evidence>
<dbReference type="InterPro" id="IPR013320">
    <property type="entry name" value="ConA-like_dom_sf"/>
</dbReference>
<dbReference type="Pfam" id="PF08244">
    <property type="entry name" value="Glyco_hydro_32C"/>
    <property type="match status" value="1"/>
</dbReference>
<dbReference type="SMART" id="SM00640">
    <property type="entry name" value="Glyco_32"/>
    <property type="match status" value="1"/>
</dbReference>
<feature type="domain" description="Glycosyl hydrolase family 32 C-terminal" evidence="6">
    <location>
        <begin position="562"/>
        <end position="633"/>
    </location>
</feature>
<evidence type="ECO:0000256" key="2">
    <source>
        <dbReference type="ARBA" id="ARBA00022801"/>
    </source>
</evidence>
<dbReference type="RefSeq" id="WP_211681053.1">
    <property type="nucleotide sequence ID" value="NZ_JAGRQH010000003.1"/>
</dbReference>
<keyword evidence="8" id="KW-1185">Reference proteome</keyword>
<dbReference type="Gene3D" id="2.115.10.20">
    <property type="entry name" value="Glycosyl hydrolase domain, family 43"/>
    <property type="match status" value="1"/>
</dbReference>
<reference evidence="7 8" key="1">
    <citation type="submission" date="2021-04" db="EMBL/GenBank/DDBJ databases">
        <title>The complete genome sequence of Neokomagataea sp. TBRC 2177.</title>
        <authorList>
            <person name="Charoenyingcharoen P."/>
            <person name="Yukphan P."/>
        </authorList>
    </citation>
    <scope>NUCLEOTIDE SEQUENCE [LARGE SCALE GENOMIC DNA]</scope>
    <source>
        <strain evidence="7 8">TBRC 2177</strain>
    </source>
</reference>
<dbReference type="SUPFAM" id="SSF75005">
    <property type="entry name" value="Arabinanase/levansucrase/invertase"/>
    <property type="match status" value="1"/>
</dbReference>
<dbReference type="InterPro" id="IPR013148">
    <property type="entry name" value="Glyco_hydro_32_N"/>
</dbReference>
<proteinExistence type="inferred from homology"/>
<sequence length="664" mass="72541">MTRTAEQIRDEYLSLMPKSEAWPVPESNIGSYLMAVAMPRAQLEADIGALRNEISPLNSQLLLNDYADLLGPDPYGRDEGVLATAQLQQLLYGRWTARGGQSVSYYQQLGQNFGVNLAIIEQEQTVCGEAVAGDVVTDGQDVYTWVVQLPAQNIGLQRAIYSNRQPHTSISFEINGRDIAWPRQHMMVPGGRINDAQRPLWLGGQWHFWCLWNKDYPNGNGTEWRHFVSPDLVFWTDLGVSIPKYTTEYGDPWTGSTVVDTQNTAGLGAGAVIALCTMPCNPLGGQGTARWVSHDGGESFTFDQIVQTNPNANKGMSDPVFRDPSVFWHAPTGRWNMVLAEIGKVGIYASTDLKSWVYQSGFIQGALGTLECPQLIKLHLYNMDGTTTQDKWVMFCGCNGYEAGFTTGTHYWVGEFDGTTFTPDAAGGQWLDNGPDFYACAITNDTSSNDPQVQAIAIAWMNNWAYADALAQPGFNGQQTLPRVLRLEIGSGGYPIVRNAPVHNQGTVYLRETSYPSAVINDATPFDFRTHRVDFFRLDFDLEPVNGAWPAGGVYLSVRDIGENFTQLALIPSGSYGFLNRGSSGSVPTTDQAWSAERNFPLAMPNGRVSVTAIVDAHSVEFFVNDGAVAVTALDAAPMAARDLLLSCGGGAVMVTNAVLKAMS</sequence>
<keyword evidence="3 4" id="KW-0326">Glycosidase</keyword>
<evidence type="ECO:0000259" key="5">
    <source>
        <dbReference type="Pfam" id="PF00251"/>
    </source>
</evidence>
<name>A0ABS5E6F3_9PROT</name>
<protein>
    <submittedName>
        <fullName evidence="7">DUF2313 domain-containing protein</fullName>
    </submittedName>
</protein>
<dbReference type="Pfam" id="PF00251">
    <property type="entry name" value="Glyco_hydro_32N"/>
    <property type="match status" value="1"/>
</dbReference>